<feature type="chain" id="PRO_5030607522" evidence="1">
    <location>
        <begin position="29"/>
        <end position="139"/>
    </location>
</feature>
<dbReference type="Pfam" id="PF03724">
    <property type="entry name" value="META"/>
    <property type="match status" value="1"/>
</dbReference>
<keyword evidence="4" id="KW-1185">Reference proteome</keyword>
<gene>
    <name evidence="3" type="ORF">HNQ68_003342</name>
</gene>
<dbReference type="Gene3D" id="2.40.128.270">
    <property type="match status" value="1"/>
</dbReference>
<dbReference type="InterPro" id="IPR038670">
    <property type="entry name" value="HslJ-like_sf"/>
</dbReference>
<dbReference type="InterPro" id="IPR053147">
    <property type="entry name" value="Hsp_HslJ-like"/>
</dbReference>
<keyword evidence="3" id="KW-0346">Stress response</keyword>
<name>A0A7W8ALX5_9HYPH</name>
<evidence type="ECO:0000259" key="2">
    <source>
        <dbReference type="Pfam" id="PF03724"/>
    </source>
</evidence>
<feature type="signal peptide" evidence="1">
    <location>
        <begin position="1"/>
        <end position="28"/>
    </location>
</feature>
<dbReference type="RefSeq" id="WP_170265196.1">
    <property type="nucleotide sequence ID" value="NZ_JACHIL010000007.1"/>
</dbReference>
<evidence type="ECO:0000313" key="4">
    <source>
        <dbReference type="Proteomes" id="UP000531231"/>
    </source>
</evidence>
<dbReference type="EMBL" id="JACHIL010000007">
    <property type="protein sequence ID" value="MBB5092779.1"/>
    <property type="molecule type" value="Genomic_DNA"/>
</dbReference>
<evidence type="ECO:0000313" key="3">
    <source>
        <dbReference type="EMBL" id="MBB5092779.1"/>
    </source>
</evidence>
<accession>A0A7W8ALX5</accession>
<protein>
    <submittedName>
        <fullName evidence="3">Heat shock protein HslJ</fullName>
    </submittedName>
</protein>
<dbReference type="Proteomes" id="UP000531231">
    <property type="component" value="Unassembled WGS sequence"/>
</dbReference>
<dbReference type="PANTHER" id="PTHR35535">
    <property type="entry name" value="HEAT SHOCK PROTEIN HSLJ"/>
    <property type="match status" value="1"/>
</dbReference>
<organism evidence="3 4">
    <name type="scientific">Pseudochrobactrum saccharolyticum</name>
    <dbReference type="NCBI Taxonomy" id="354352"/>
    <lineage>
        <taxon>Bacteria</taxon>
        <taxon>Pseudomonadati</taxon>
        <taxon>Pseudomonadota</taxon>
        <taxon>Alphaproteobacteria</taxon>
        <taxon>Hyphomicrobiales</taxon>
        <taxon>Brucellaceae</taxon>
        <taxon>Pseudochrobactrum</taxon>
    </lineage>
</organism>
<comment type="caution">
    <text evidence="3">The sequence shown here is derived from an EMBL/GenBank/DDBJ whole genome shotgun (WGS) entry which is preliminary data.</text>
</comment>
<dbReference type="InterPro" id="IPR005184">
    <property type="entry name" value="DUF306_Meta_HslJ"/>
</dbReference>
<dbReference type="AlphaFoldDB" id="A0A7W8ALX5"/>
<feature type="domain" description="DUF306" evidence="2">
    <location>
        <begin position="35"/>
        <end position="136"/>
    </location>
</feature>
<keyword evidence="1" id="KW-0732">Signal</keyword>
<proteinExistence type="predicted"/>
<reference evidence="3 4" key="1">
    <citation type="submission" date="2020-08" db="EMBL/GenBank/DDBJ databases">
        <title>Genomic Encyclopedia of Type Strains, Phase IV (KMG-IV): sequencing the most valuable type-strain genomes for metagenomic binning, comparative biology and taxonomic classification.</title>
        <authorList>
            <person name="Goeker M."/>
        </authorList>
    </citation>
    <scope>NUCLEOTIDE SEQUENCE [LARGE SCALE GENOMIC DNA]</scope>
    <source>
        <strain evidence="3 4">DSM 25620</strain>
    </source>
</reference>
<sequence>MAFSSTKLIQSAVISAGLMLAGFSTANAAESGIYGNWITERIQGHKVHAKVQSTLDIAQDGKISGSGGCNRYMGGMEIKGDKVKVQPVGATLMACPPPMMQQDSKFHAALNLVTSWKLSKNKLILIDSKNREVLRLKRV</sequence>
<dbReference type="PANTHER" id="PTHR35535:SF1">
    <property type="entry name" value="HEAT SHOCK PROTEIN HSLJ"/>
    <property type="match status" value="1"/>
</dbReference>
<evidence type="ECO:0000256" key="1">
    <source>
        <dbReference type="SAM" id="SignalP"/>
    </source>
</evidence>